<dbReference type="PANTHER" id="PTHR34488:SF1">
    <property type="entry name" value="SI:CH211-245H14.1-RELATED"/>
    <property type="match status" value="1"/>
</dbReference>
<evidence type="ECO:0000313" key="2">
    <source>
        <dbReference type="Proteomes" id="UP000606274"/>
    </source>
</evidence>
<accession>A0A8T0AEB6</accession>
<proteinExistence type="predicted"/>
<dbReference type="EMBL" id="JABFDY010000023">
    <property type="protein sequence ID" value="KAF7690484.1"/>
    <property type="molecule type" value="Genomic_DNA"/>
</dbReference>
<gene>
    <name evidence="1" type="ORF">HF521_012288</name>
</gene>
<sequence length="98" mass="11454">MALYWKRFKSWDSNPFFKTIFVTRVYFEPHANVKKLRSEIISHLKINNKVKVVESNEKDCDVKVVFCPIVSRAGTDIEAALSRLTHEKPTIMIVLHHI</sequence>
<comment type="caution">
    <text evidence="1">The sequence shown here is derived from an EMBL/GenBank/DDBJ whole genome shotgun (WGS) entry which is preliminary data.</text>
</comment>
<dbReference type="AlphaFoldDB" id="A0A8T0AEB6"/>
<keyword evidence="2" id="KW-1185">Reference proteome</keyword>
<protein>
    <submittedName>
        <fullName evidence="1">Uncharacterized protein</fullName>
    </submittedName>
</protein>
<evidence type="ECO:0000313" key="1">
    <source>
        <dbReference type="EMBL" id="KAF7690484.1"/>
    </source>
</evidence>
<reference evidence="1" key="1">
    <citation type="submission" date="2020-08" db="EMBL/GenBank/DDBJ databases">
        <title>Chromosome-level assembly of Southern catfish (Silurus meridionalis) provides insights into visual adaptation to the nocturnal and benthic lifestyles.</title>
        <authorList>
            <person name="Zhang Y."/>
            <person name="Wang D."/>
            <person name="Peng Z."/>
        </authorList>
    </citation>
    <scope>NUCLEOTIDE SEQUENCE</scope>
    <source>
        <strain evidence="1">SWU-2019-XX</strain>
        <tissue evidence="1">Muscle</tissue>
    </source>
</reference>
<organism evidence="1 2">
    <name type="scientific">Silurus meridionalis</name>
    <name type="common">Southern catfish</name>
    <name type="synonym">Silurus soldatovi meridionalis</name>
    <dbReference type="NCBI Taxonomy" id="175797"/>
    <lineage>
        <taxon>Eukaryota</taxon>
        <taxon>Metazoa</taxon>
        <taxon>Chordata</taxon>
        <taxon>Craniata</taxon>
        <taxon>Vertebrata</taxon>
        <taxon>Euteleostomi</taxon>
        <taxon>Actinopterygii</taxon>
        <taxon>Neopterygii</taxon>
        <taxon>Teleostei</taxon>
        <taxon>Ostariophysi</taxon>
        <taxon>Siluriformes</taxon>
        <taxon>Siluridae</taxon>
        <taxon>Silurus</taxon>
    </lineage>
</organism>
<name>A0A8T0AEB6_SILME</name>
<dbReference type="Proteomes" id="UP000606274">
    <property type="component" value="Unassembled WGS sequence"/>
</dbReference>
<dbReference type="PANTHER" id="PTHR34488">
    <property type="entry name" value="SI:CH211-245H14.1-RELATED"/>
    <property type="match status" value="1"/>
</dbReference>